<reference evidence="2" key="2">
    <citation type="submission" date="2009-11" db="EMBL/GenBank/DDBJ databases">
        <title>The Genome Sequence of Allomyces macrogynus strain ATCC 38327.</title>
        <authorList>
            <consortium name="The Broad Institute Genome Sequencing Platform"/>
            <person name="Russ C."/>
            <person name="Cuomo C."/>
            <person name="Shea T."/>
            <person name="Young S.K."/>
            <person name="Zeng Q."/>
            <person name="Koehrsen M."/>
            <person name="Haas B."/>
            <person name="Borodovsky M."/>
            <person name="Guigo R."/>
            <person name="Alvarado L."/>
            <person name="Berlin A."/>
            <person name="Borenstein D."/>
            <person name="Chen Z."/>
            <person name="Engels R."/>
            <person name="Freedman E."/>
            <person name="Gellesch M."/>
            <person name="Goldberg J."/>
            <person name="Griggs A."/>
            <person name="Gujja S."/>
            <person name="Heiman D."/>
            <person name="Hepburn T."/>
            <person name="Howarth C."/>
            <person name="Jen D."/>
            <person name="Larson L."/>
            <person name="Lewis B."/>
            <person name="Mehta T."/>
            <person name="Park D."/>
            <person name="Pearson M."/>
            <person name="Roberts A."/>
            <person name="Saif S."/>
            <person name="Shenoy N."/>
            <person name="Sisk P."/>
            <person name="Stolte C."/>
            <person name="Sykes S."/>
            <person name="Walk T."/>
            <person name="White J."/>
            <person name="Yandava C."/>
            <person name="Burger G."/>
            <person name="Gray M.W."/>
            <person name="Holland P.W.H."/>
            <person name="King N."/>
            <person name="Lang F.B.F."/>
            <person name="Roger A.J."/>
            <person name="Ruiz-Trillo I."/>
            <person name="Lander E."/>
            <person name="Nusbaum C."/>
        </authorList>
    </citation>
    <scope>NUCLEOTIDE SEQUENCE [LARGE SCALE GENOMIC DNA]</scope>
    <source>
        <strain evidence="2">ATCC 38327</strain>
    </source>
</reference>
<dbReference type="AlphaFoldDB" id="A0A0L0SLB1"/>
<dbReference type="VEuPathDB" id="FungiDB:AMAG_08442"/>
<sequence length="789" mass="87891">MERAPSAQSNESNTSPCASGHAPASLATLPIELLDLITLNMVVHVLDPGSNCTTCTGSQNLLRLARTCRILRAAALRRLLERFTFTDSVVSEMGTRSSCLWIAKQFCSSCRLDRDNKPLEPLCPIYVVPDGDAGATLSGARRTHPMSALSVPASWITTLQVGFSSDTDESRILLCRSDDIGRILPNLAQLFCRTVSEAGRLHVQVILKAVAGRVAVLVMEDPHGTTWLPTSTPFPHLHTLVWNLPTLTLPLVPALRHLRLLTDVAIFYQPASPLDLVSSLPHLETLTALGTVKHRHVLVPRWKTNFLSGSEDSGHDDLDLHNGRAQRHVAEILDQRTRLWRVRTRATALREWLAPVLPHLTHLHILPEPEAALLVDFGAKLINLTTLTLERDEYFERWHPLEAADLIPLAQLQHLAHLECDVVESWEWMENDKNEREMRSQVEAQRPDLHGSGVVDLIHLRLRALDSIFPALVTGKCSALFFVLLAPMTLLSLRTAHVKVTMATWSACQFQILLPTMPALRVLQFDRGWEDAHDARLNLWTVPSATTWATTMPILETLVCLSRIMHIPGLAHPNLRNLLVSVPAWKRLTKHAVDLPRLTNVTFTGGDLDSPCLTSLHALLPDGGMPNVERLNLSCQEALTVTAAEHLTRLHVRDVCRRSSVDEELTVMSSDWKDAIRVEYTHENARAWQLLCDSIVIPGGDEDDPDSLAGHVPQKVEVDIAPGVKEMDLKRLEMLVKWAAKLKSFEKQVIELRTVGGTEWVEKLCKDARWIQSTYNVALVVGLASSQNV</sequence>
<dbReference type="EMBL" id="GG745342">
    <property type="protein sequence ID" value="KNE63302.1"/>
    <property type="molecule type" value="Genomic_DNA"/>
</dbReference>
<dbReference type="OrthoDB" id="5577448at2759"/>
<keyword evidence="2" id="KW-1185">Reference proteome</keyword>
<gene>
    <name evidence="1" type="ORF">AMAG_08442</name>
</gene>
<accession>A0A0L0SLB1</accession>
<proteinExistence type="predicted"/>
<dbReference type="Proteomes" id="UP000054350">
    <property type="component" value="Unassembled WGS sequence"/>
</dbReference>
<evidence type="ECO:0000313" key="1">
    <source>
        <dbReference type="EMBL" id="KNE63302.1"/>
    </source>
</evidence>
<evidence type="ECO:0000313" key="2">
    <source>
        <dbReference type="Proteomes" id="UP000054350"/>
    </source>
</evidence>
<name>A0A0L0SLB1_ALLM3</name>
<organism evidence="1 2">
    <name type="scientific">Allomyces macrogynus (strain ATCC 38327)</name>
    <name type="common">Allomyces javanicus var. macrogynus</name>
    <dbReference type="NCBI Taxonomy" id="578462"/>
    <lineage>
        <taxon>Eukaryota</taxon>
        <taxon>Fungi</taxon>
        <taxon>Fungi incertae sedis</taxon>
        <taxon>Blastocladiomycota</taxon>
        <taxon>Blastocladiomycetes</taxon>
        <taxon>Blastocladiales</taxon>
        <taxon>Blastocladiaceae</taxon>
        <taxon>Allomyces</taxon>
    </lineage>
</organism>
<protein>
    <submittedName>
        <fullName evidence="1">Uncharacterized protein</fullName>
    </submittedName>
</protein>
<reference evidence="1 2" key="1">
    <citation type="submission" date="2009-11" db="EMBL/GenBank/DDBJ databases">
        <title>Annotation of Allomyces macrogynus ATCC 38327.</title>
        <authorList>
            <consortium name="The Broad Institute Genome Sequencing Platform"/>
            <person name="Russ C."/>
            <person name="Cuomo C."/>
            <person name="Burger G."/>
            <person name="Gray M.W."/>
            <person name="Holland P.W.H."/>
            <person name="King N."/>
            <person name="Lang F.B.F."/>
            <person name="Roger A.J."/>
            <person name="Ruiz-Trillo I."/>
            <person name="Young S.K."/>
            <person name="Zeng Q."/>
            <person name="Gargeya S."/>
            <person name="Fitzgerald M."/>
            <person name="Haas B."/>
            <person name="Abouelleil A."/>
            <person name="Alvarado L."/>
            <person name="Arachchi H.M."/>
            <person name="Berlin A."/>
            <person name="Chapman S.B."/>
            <person name="Gearin G."/>
            <person name="Goldberg J."/>
            <person name="Griggs A."/>
            <person name="Gujja S."/>
            <person name="Hansen M."/>
            <person name="Heiman D."/>
            <person name="Howarth C."/>
            <person name="Larimer J."/>
            <person name="Lui A."/>
            <person name="MacDonald P.J.P."/>
            <person name="McCowen C."/>
            <person name="Montmayeur A."/>
            <person name="Murphy C."/>
            <person name="Neiman D."/>
            <person name="Pearson M."/>
            <person name="Priest M."/>
            <person name="Roberts A."/>
            <person name="Saif S."/>
            <person name="Shea T."/>
            <person name="Sisk P."/>
            <person name="Stolte C."/>
            <person name="Sykes S."/>
            <person name="Wortman J."/>
            <person name="Nusbaum C."/>
            <person name="Birren B."/>
        </authorList>
    </citation>
    <scope>NUCLEOTIDE SEQUENCE [LARGE SCALE GENOMIC DNA]</scope>
    <source>
        <strain evidence="1 2">ATCC 38327</strain>
    </source>
</reference>